<proteinExistence type="predicted"/>
<dbReference type="InterPro" id="IPR018687">
    <property type="entry name" value="DUF2177_membr"/>
</dbReference>
<reference evidence="2" key="1">
    <citation type="journal article" date="2015" name="Int. J. Syst. Evol. Microbiol.">
        <title>Rhizobium oryzicola sp. nov., potential plant-growth-promoting endophytic bacteria isolated from rice roots.</title>
        <authorList>
            <person name="Zhang X.X."/>
            <person name="Gao J.S."/>
            <person name="Cao Y.H."/>
            <person name="Sheirdil R.A."/>
            <person name="Wang X.C."/>
            <person name="Zhang L."/>
        </authorList>
    </citation>
    <scope>NUCLEOTIDE SEQUENCE</scope>
    <source>
        <strain evidence="2">05753</strain>
    </source>
</reference>
<organism evidence="2 3">
    <name type="scientific">Rhizobium oryzicola</name>
    <dbReference type="NCBI Taxonomy" id="1232668"/>
    <lineage>
        <taxon>Bacteria</taxon>
        <taxon>Pseudomonadati</taxon>
        <taxon>Pseudomonadota</taxon>
        <taxon>Alphaproteobacteria</taxon>
        <taxon>Hyphomicrobiales</taxon>
        <taxon>Rhizobiaceae</taxon>
        <taxon>Rhizobium/Agrobacterium group</taxon>
        <taxon>Rhizobium</taxon>
    </lineage>
</organism>
<protein>
    <submittedName>
        <fullName evidence="2">DUF2177 family protein</fullName>
    </submittedName>
</protein>
<evidence type="ECO:0000256" key="1">
    <source>
        <dbReference type="SAM" id="Phobius"/>
    </source>
</evidence>
<keyword evidence="3" id="KW-1185">Reference proteome</keyword>
<name>A0ABT8SR96_9HYPH</name>
<comment type="caution">
    <text evidence="2">The sequence shown here is derived from an EMBL/GenBank/DDBJ whole genome shotgun (WGS) entry which is preliminary data.</text>
</comment>
<gene>
    <name evidence="2" type="ORF">Q2T52_00800</name>
</gene>
<feature type="transmembrane region" description="Helical" evidence="1">
    <location>
        <begin position="110"/>
        <end position="128"/>
    </location>
</feature>
<feature type="transmembrane region" description="Helical" evidence="1">
    <location>
        <begin position="44"/>
        <end position="63"/>
    </location>
</feature>
<feature type="transmembrane region" description="Helical" evidence="1">
    <location>
        <begin position="70"/>
        <end position="90"/>
    </location>
</feature>
<evidence type="ECO:0000313" key="2">
    <source>
        <dbReference type="EMBL" id="MDO1580624.1"/>
    </source>
</evidence>
<keyword evidence="1" id="KW-1133">Transmembrane helix</keyword>
<feature type="transmembrane region" description="Helical" evidence="1">
    <location>
        <begin position="5"/>
        <end position="24"/>
    </location>
</feature>
<keyword evidence="1" id="KW-0472">Membrane</keyword>
<dbReference type="RefSeq" id="WP_302074786.1">
    <property type="nucleotide sequence ID" value="NZ_JAUKWQ010000001.1"/>
</dbReference>
<dbReference type="Pfam" id="PF09945">
    <property type="entry name" value="DUF2177"/>
    <property type="match status" value="1"/>
</dbReference>
<accession>A0ABT8SR96</accession>
<sequence>MTYVIAYISTAIIFFGLDFIWLGNVATGFYRSQLGDMMRERPDFAAAGAFYLVYIAGIVYFAVQPHLQNGTWFNAFVSGAILGLIAYGTYDMTNLATLKGWPLAMSLVDMAWGTVLTGTAAAIGLAITRKFAG</sequence>
<keyword evidence="1" id="KW-0812">Transmembrane</keyword>
<dbReference type="EMBL" id="JAUKWQ010000001">
    <property type="protein sequence ID" value="MDO1580624.1"/>
    <property type="molecule type" value="Genomic_DNA"/>
</dbReference>
<reference evidence="2" key="2">
    <citation type="submission" date="2023-07" db="EMBL/GenBank/DDBJ databases">
        <authorList>
            <person name="Sun H."/>
        </authorList>
    </citation>
    <scope>NUCLEOTIDE SEQUENCE</scope>
    <source>
        <strain evidence="2">05753</strain>
    </source>
</reference>
<dbReference type="Proteomes" id="UP001169006">
    <property type="component" value="Unassembled WGS sequence"/>
</dbReference>
<evidence type="ECO:0000313" key="3">
    <source>
        <dbReference type="Proteomes" id="UP001169006"/>
    </source>
</evidence>